<organism evidence="2 3">
    <name type="scientific">Willisornis vidua</name>
    <name type="common">Xingu scale-backed antbird</name>
    <dbReference type="NCBI Taxonomy" id="1566151"/>
    <lineage>
        <taxon>Eukaryota</taxon>
        <taxon>Metazoa</taxon>
        <taxon>Chordata</taxon>
        <taxon>Craniata</taxon>
        <taxon>Vertebrata</taxon>
        <taxon>Euteleostomi</taxon>
        <taxon>Archelosauria</taxon>
        <taxon>Archosauria</taxon>
        <taxon>Dinosauria</taxon>
        <taxon>Saurischia</taxon>
        <taxon>Theropoda</taxon>
        <taxon>Coelurosauria</taxon>
        <taxon>Aves</taxon>
        <taxon>Neognathae</taxon>
        <taxon>Neoaves</taxon>
        <taxon>Telluraves</taxon>
        <taxon>Australaves</taxon>
        <taxon>Passeriformes</taxon>
        <taxon>Thamnophilidae</taxon>
        <taxon>Willisornis</taxon>
    </lineage>
</organism>
<feature type="region of interest" description="Disordered" evidence="1">
    <location>
        <begin position="66"/>
        <end position="118"/>
    </location>
</feature>
<proteinExistence type="predicted"/>
<sequence length="246" mass="27399">MSTPEKEISKRAERGSLSPAPAPWSHEWTLCPDLSSPPPADLQRLSFCADFRRLWTLLARPEIAIPSGTGGSRREVSSSSERSGTVHSGITRGEQTSKLPESFTGENGRLIGERQRASLAAEDRKERVAFSVDFQGNHRSREKLAVQDPSVLSSCMQHRLSSRNERNLPCLIPLLPLPLVPSLALPHSVNKRKREKEKTTVPEAFGKLSARLGWCQAQRSVPLSRYRGRRRTYTPSFTSTLTLCLS</sequence>
<feature type="compositionally biased region" description="Basic and acidic residues" evidence="1">
    <location>
        <begin position="1"/>
        <end position="14"/>
    </location>
</feature>
<dbReference type="EMBL" id="WHWB01034186">
    <property type="protein sequence ID" value="KAJ7412954.1"/>
    <property type="molecule type" value="Genomic_DNA"/>
</dbReference>
<evidence type="ECO:0000256" key="1">
    <source>
        <dbReference type="SAM" id="MobiDB-lite"/>
    </source>
</evidence>
<feature type="region of interest" description="Disordered" evidence="1">
    <location>
        <begin position="1"/>
        <end position="28"/>
    </location>
</feature>
<name>A0ABQ9D0T6_9PASS</name>
<dbReference type="Proteomes" id="UP001145742">
    <property type="component" value="Unassembled WGS sequence"/>
</dbReference>
<comment type="caution">
    <text evidence="2">The sequence shown here is derived from an EMBL/GenBank/DDBJ whole genome shotgun (WGS) entry which is preliminary data.</text>
</comment>
<gene>
    <name evidence="2" type="ORF">WISP_93978</name>
</gene>
<evidence type="ECO:0000313" key="2">
    <source>
        <dbReference type="EMBL" id="KAJ7412954.1"/>
    </source>
</evidence>
<evidence type="ECO:0000313" key="3">
    <source>
        <dbReference type="Proteomes" id="UP001145742"/>
    </source>
</evidence>
<feature type="compositionally biased region" description="Low complexity" evidence="1">
    <location>
        <begin position="77"/>
        <end position="89"/>
    </location>
</feature>
<protein>
    <submittedName>
        <fullName evidence="2">Uncharacterized protein</fullName>
    </submittedName>
</protein>
<keyword evidence="3" id="KW-1185">Reference proteome</keyword>
<reference evidence="2" key="1">
    <citation type="submission" date="2019-10" db="EMBL/GenBank/DDBJ databases">
        <authorList>
            <person name="Soares A.E.R."/>
            <person name="Aleixo A."/>
            <person name="Schneider P."/>
            <person name="Miyaki C.Y."/>
            <person name="Schneider M.P."/>
            <person name="Mello C."/>
            <person name="Vasconcelos A.T.R."/>
        </authorList>
    </citation>
    <scope>NUCLEOTIDE SEQUENCE</scope>
    <source>
        <tissue evidence="2">Muscle</tissue>
    </source>
</reference>
<accession>A0ABQ9D0T6</accession>